<organism evidence="2 3">
    <name type="scientific">Steroidobacter agaridevorans</name>
    <dbReference type="NCBI Taxonomy" id="2695856"/>
    <lineage>
        <taxon>Bacteria</taxon>
        <taxon>Pseudomonadati</taxon>
        <taxon>Pseudomonadota</taxon>
        <taxon>Gammaproteobacteria</taxon>
        <taxon>Steroidobacterales</taxon>
        <taxon>Steroidobacteraceae</taxon>
        <taxon>Steroidobacter</taxon>
    </lineage>
</organism>
<keyword evidence="1" id="KW-0472">Membrane</keyword>
<dbReference type="EMBL" id="BLJN01000007">
    <property type="protein sequence ID" value="GFE84022.1"/>
    <property type="molecule type" value="Genomic_DNA"/>
</dbReference>
<feature type="transmembrane region" description="Helical" evidence="1">
    <location>
        <begin position="25"/>
        <end position="43"/>
    </location>
</feature>
<feature type="transmembrane region" description="Helical" evidence="1">
    <location>
        <begin position="147"/>
        <end position="167"/>
    </location>
</feature>
<sequence>MVILRFLQSFLDIALWRKGPQDLPASTALAILALIAYLSTGFMRMRLFTLDRPTALLFICVDALMLGAWLWLVLAFFGRRQRFVQTITATLGVGLLVLLLDVTIRSAQLALGWSDELSMTWLKARFLVVALVLGRVFMLALDRGLITGIALTVAIIYSTQAVVQLMLDLRG</sequence>
<reference evidence="3" key="1">
    <citation type="submission" date="2020-01" db="EMBL/GenBank/DDBJ databases">
        <title>'Steroidobacter agaridevorans' sp. nov., agar-degrading bacteria isolated from rhizosphere soils.</title>
        <authorList>
            <person name="Ikenaga M."/>
            <person name="Kataoka M."/>
            <person name="Murouchi A."/>
            <person name="Katsuragi S."/>
            <person name="Sakai M."/>
        </authorList>
    </citation>
    <scope>NUCLEOTIDE SEQUENCE [LARGE SCALE GENOMIC DNA]</scope>
    <source>
        <strain evidence="3">YU21-B</strain>
    </source>
</reference>
<dbReference type="RefSeq" id="WP_161815621.1">
    <property type="nucleotide sequence ID" value="NZ_BLJN01000007.1"/>
</dbReference>
<proteinExistence type="predicted"/>
<feature type="transmembrane region" description="Helical" evidence="1">
    <location>
        <begin position="55"/>
        <end position="77"/>
    </location>
</feature>
<protein>
    <submittedName>
        <fullName evidence="2">Uncharacterized protein</fullName>
    </submittedName>
</protein>
<gene>
    <name evidence="2" type="ORF">GCM10011487_60220</name>
</gene>
<accession>A0A829YMG6</accession>
<feature type="transmembrane region" description="Helical" evidence="1">
    <location>
        <begin position="83"/>
        <end position="104"/>
    </location>
</feature>
<comment type="caution">
    <text evidence="2">The sequence shown here is derived from an EMBL/GenBank/DDBJ whole genome shotgun (WGS) entry which is preliminary data.</text>
</comment>
<feature type="transmembrane region" description="Helical" evidence="1">
    <location>
        <begin position="124"/>
        <end position="141"/>
    </location>
</feature>
<evidence type="ECO:0000256" key="1">
    <source>
        <dbReference type="SAM" id="Phobius"/>
    </source>
</evidence>
<name>A0A829YMG6_9GAMM</name>
<dbReference type="Proteomes" id="UP000445000">
    <property type="component" value="Unassembled WGS sequence"/>
</dbReference>
<dbReference type="AlphaFoldDB" id="A0A829YMG6"/>
<keyword evidence="1" id="KW-1133">Transmembrane helix</keyword>
<evidence type="ECO:0000313" key="3">
    <source>
        <dbReference type="Proteomes" id="UP000445000"/>
    </source>
</evidence>
<keyword evidence="1" id="KW-0812">Transmembrane</keyword>
<keyword evidence="3" id="KW-1185">Reference proteome</keyword>
<evidence type="ECO:0000313" key="2">
    <source>
        <dbReference type="EMBL" id="GFE84022.1"/>
    </source>
</evidence>